<dbReference type="Pfam" id="PF02706">
    <property type="entry name" value="Wzz"/>
    <property type="match status" value="1"/>
</dbReference>
<organism evidence="21 22">
    <name type="scientific">Aquamicrobium terrae</name>
    <dbReference type="NCBI Taxonomy" id="1324945"/>
    <lineage>
        <taxon>Bacteria</taxon>
        <taxon>Pseudomonadati</taxon>
        <taxon>Pseudomonadota</taxon>
        <taxon>Alphaproteobacteria</taxon>
        <taxon>Hyphomicrobiales</taxon>
        <taxon>Phyllobacteriaceae</taxon>
        <taxon>Aquamicrobium</taxon>
    </lineage>
</organism>
<keyword evidence="7" id="KW-0808">Transferase</keyword>
<evidence type="ECO:0000256" key="16">
    <source>
        <dbReference type="SAM" id="MobiDB-lite"/>
    </source>
</evidence>
<keyword evidence="5" id="KW-1003">Cell membrane</keyword>
<dbReference type="InterPro" id="IPR003856">
    <property type="entry name" value="LPS_length_determ_N"/>
</dbReference>
<keyword evidence="8 17" id="KW-0812">Transmembrane</keyword>
<evidence type="ECO:0000256" key="8">
    <source>
        <dbReference type="ARBA" id="ARBA00022692"/>
    </source>
</evidence>
<evidence type="ECO:0000256" key="7">
    <source>
        <dbReference type="ARBA" id="ARBA00022679"/>
    </source>
</evidence>
<keyword evidence="13 17" id="KW-0472">Membrane</keyword>
<evidence type="ECO:0000256" key="12">
    <source>
        <dbReference type="ARBA" id="ARBA00022989"/>
    </source>
</evidence>
<name>A0ABV2N3Q2_9HYPH</name>
<dbReference type="CDD" id="cd05387">
    <property type="entry name" value="BY-kinase"/>
    <property type="match status" value="1"/>
</dbReference>
<reference evidence="21 22" key="1">
    <citation type="submission" date="2024-06" db="EMBL/GenBank/DDBJ databases">
        <title>Genomic Encyclopedia of Type Strains, Phase IV (KMG-IV): sequencing the most valuable type-strain genomes for metagenomic binning, comparative biology and taxonomic classification.</title>
        <authorList>
            <person name="Goeker M."/>
        </authorList>
    </citation>
    <scope>NUCLEOTIDE SEQUENCE [LARGE SCALE GENOMIC DNA]</scope>
    <source>
        <strain evidence="21 22">DSM 27865</strain>
    </source>
</reference>
<keyword evidence="10" id="KW-0418">Kinase</keyword>
<dbReference type="PANTHER" id="PTHR32309:SF13">
    <property type="entry name" value="FERRIC ENTEROBACTIN TRANSPORT PROTEIN FEPE"/>
    <property type="match status" value="1"/>
</dbReference>
<protein>
    <recommendedName>
        <fullName evidence="4">non-specific protein-tyrosine kinase</fullName>
        <ecNumber evidence="4">2.7.10.2</ecNumber>
    </recommendedName>
</protein>
<evidence type="ECO:0000259" key="19">
    <source>
        <dbReference type="Pfam" id="PF13614"/>
    </source>
</evidence>
<dbReference type="InterPro" id="IPR027417">
    <property type="entry name" value="P-loop_NTPase"/>
</dbReference>
<dbReference type="RefSeq" id="WP_354197820.1">
    <property type="nucleotide sequence ID" value="NZ_JBEPML010000016.1"/>
</dbReference>
<dbReference type="Proteomes" id="UP001549076">
    <property type="component" value="Unassembled WGS sequence"/>
</dbReference>
<evidence type="ECO:0000256" key="17">
    <source>
        <dbReference type="SAM" id="Phobius"/>
    </source>
</evidence>
<keyword evidence="12 17" id="KW-1133">Transmembrane helix</keyword>
<dbReference type="Pfam" id="PF13614">
    <property type="entry name" value="AAA_31"/>
    <property type="match status" value="1"/>
</dbReference>
<evidence type="ECO:0000256" key="15">
    <source>
        <dbReference type="ARBA" id="ARBA00051245"/>
    </source>
</evidence>
<evidence type="ECO:0000256" key="9">
    <source>
        <dbReference type="ARBA" id="ARBA00022741"/>
    </source>
</evidence>
<comment type="caution">
    <text evidence="21">The sequence shown here is derived from an EMBL/GenBank/DDBJ whole genome shotgun (WGS) entry which is preliminary data.</text>
</comment>
<feature type="domain" description="Tyrosine-protein kinase G-rich" evidence="20">
    <location>
        <begin position="408"/>
        <end position="481"/>
    </location>
</feature>
<dbReference type="Pfam" id="PF13807">
    <property type="entry name" value="GNVR"/>
    <property type="match status" value="1"/>
</dbReference>
<dbReference type="InterPro" id="IPR005700">
    <property type="entry name" value="EPS_ExoP-like"/>
</dbReference>
<dbReference type="EMBL" id="JBEPML010000016">
    <property type="protein sequence ID" value="MET3793710.1"/>
    <property type="molecule type" value="Genomic_DNA"/>
</dbReference>
<accession>A0ABV2N3Q2</accession>
<comment type="catalytic activity">
    <reaction evidence="15">
        <text>L-tyrosyl-[protein] + ATP = O-phospho-L-tyrosyl-[protein] + ADP + H(+)</text>
        <dbReference type="Rhea" id="RHEA:10596"/>
        <dbReference type="Rhea" id="RHEA-COMP:10136"/>
        <dbReference type="Rhea" id="RHEA-COMP:20101"/>
        <dbReference type="ChEBI" id="CHEBI:15378"/>
        <dbReference type="ChEBI" id="CHEBI:30616"/>
        <dbReference type="ChEBI" id="CHEBI:46858"/>
        <dbReference type="ChEBI" id="CHEBI:61978"/>
        <dbReference type="ChEBI" id="CHEBI:456216"/>
        <dbReference type="EC" id="2.7.10.2"/>
    </reaction>
</comment>
<keyword evidence="14" id="KW-0829">Tyrosine-protein kinase</keyword>
<keyword evidence="6" id="KW-0997">Cell inner membrane</keyword>
<evidence type="ECO:0000256" key="4">
    <source>
        <dbReference type="ARBA" id="ARBA00011903"/>
    </source>
</evidence>
<evidence type="ECO:0000256" key="11">
    <source>
        <dbReference type="ARBA" id="ARBA00022840"/>
    </source>
</evidence>
<evidence type="ECO:0000256" key="3">
    <source>
        <dbReference type="ARBA" id="ARBA00008883"/>
    </source>
</evidence>
<evidence type="ECO:0000313" key="22">
    <source>
        <dbReference type="Proteomes" id="UP001549076"/>
    </source>
</evidence>
<dbReference type="InterPro" id="IPR032807">
    <property type="entry name" value="GNVR"/>
</dbReference>
<evidence type="ECO:0000313" key="21">
    <source>
        <dbReference type="EMBL" id="MET3793710.1"/>
    </source>
</evidence>
<evidence type="ECO:0000256" key="14">
    <source>
        <dbReference type="ARBA" id="ARBA00023137"/>
    </source>
</evidence>
<keyword evidence="11" id="KW-0067">ATP-binding</keyword>
<proteinExistence type="inferred from homology"/>
<dbReference type="NCBIfam" id="TIGR01005">
    <property type="entry name" value="eps_transp_fam"/>
    <property type="match status" value="1"/>
</dbReference>
<dbReference type="SUPFAM" id="SSF52540">
    <property type="entry name" value="P-loop containing nucleoside triphosphate hydrolases"/>
    <property type="match status" value="1"/>
</dbReference>
<dbReference type="InterPro" id="IPR005702">
    <property type="entry name" value="Wzc-like_C"/>
</dbReference>
<feature type="region of interest" description="Disordered" evidence="16">
    <location>
        <begin position="515"/>
        <end position="535"/>
    </location>
</feature>
<dbReference type="InterPro" id="IPR025669">
    <property type="entry name" value="AAA_dom"/>
</dbReference>
<keyword evidence="22" id="KW-1185">Reference proteome</keyword>
<evidence type="ECO:0000256" key="10">
    <source>
        <dbReference type="ARBA" id="ARBA00022777"/>
    </source>
</evidence>
<evidence type="ECO:0000256" key="1">
    <source>
        <dbReference type="ARBA" id="ARBA00004429"/>
    </source>
</evidence>
<evidence type="ECO:0000256" key="6">
    <source>
        <dbReference type="ARBA" id="ARBA00022519"/>
    </source>
</evidence>
<evidence type="ECO:0000256" key="5">
    <source>
        <dbReference type="ARBA" id="ARBA00022475"/>
    </source>
</evidence>
<evidence type="ECO:0000256" key="13">
    <source>
        <dbReference type="ARBA" id="ARBA00023136"/>
    </source>
</evidence>
<dbReference type="PANTHER" id="PTHR32309">
    <property type="entry name" value="TYROSINE-PROTEIN KINASE"/>
    <property type="match status" value="1"/>
</dbReference>
<feature type="transmembrane region" description="Helical" evidence="17">
    <location>
        <begin position="36"/>
        <end position="56"/>
    </location>
</feature>
<keyword evidence="9" id="KW-0547">Nucleotide-binding</keyword>
<sequence length="789" mass="85123">MNHGSYPLQNRGIGPVTETNEFIDLDMLVAAVRRQFGLICLFAVLGLVLGGLYLAFTPALYTASTRILLDTSLSQFAEDKDAPPIGPQADAMVLSEVEILKSNRLARTVVRAENLQDNEAFLNPPRSPLAWLKSTVKSAAGLFASAPATPAGNAEEAKVGKAAALLQAGLTAERVGRSLVIELSFKGYDPKLAGAITRAYAEAYLSDQLDANFDATQRATVWLQGRLEELRENSQEAALAVEQFRAKAGLTAVRGELMSEQQLSDLNSQLILAQADTANALARYNQFKAIVDSGPDNAVNSAAIPQEKGTNGSNSAAINEMKARYLGIAKREQDITDRFGKDHPQAVALRREEANLSGQIFSELKRLTESYRNEYQVAKSREDSLRANVGELSGKNSATGADQVKLRELEQKSQALATLYQAFLARYEETSQRRSFPIAEARVISQADNPVSPSSPRKAMVLGLSLVLGLFAGAGGAAVREFRERFFRTGDDVRDALNMNFLGYLPLVSNHAAGQGARGRTAGGNGGDRGGGPDLETVTPRMLRVAINSPGSSFAETLRNMKLAGDIVLHHTPCKVIGFVSALPREGKTTAAANFAGLLAANGARTLLIDADLRNPRLSRSLPRLPERGLVEVVLGEQRWQDACLTDRKTRLAILPTVGRQRISHTSGLISGPAMAALLDDMRQSFDYIVVDLPPLGPVVDAKAFAPLADGFMMVIEWGQTPRMLARSLLQSERPVAAKMLGAVLNKTDMKALSRYGPFGGAEQYLDRYQSYYVEETTAAGGTGRVETS</sequence>
<feature type="compositionally biased region" description="Gly residues" evidence="16">
    <location>
        <begin position="521"/>
        <end position="533"/>
    </location>
</feature>
<feature type="domain" description="AAA" evidence="19">
    <location>
        <begin position="587"/>
        <end position="704"/>
    </location>
</feature>
<evidence type="ECO:0000259" key="18">
    <source>
        <dbReference type="Pfam" id="PF02706"/>
    </source>
</evidence>
<feature type="domain" description="Polysaccharide chain length determinant N-terminal" evidence="18">
    <location>
        <begin position="22"/>
        <end position="111"/>
    </location>
</feature>
<comment type="similarity">
    <text evidence="2">Belongs to the CpsD/CapB family.</text>
</comment>
<dbReference type="Gene3D" id="3.40.50.300">
    <property type="entry name" value="P-loop containing nucleotide triphosphate hydrolases"/>
    <property type="match status" value="1"/>
</dbReference>
<dbReference type="InterPro" id="IPR050445">
    <property type="entry name" value="Bact_polysacc_biosynth/exp"/>
</dbReference>
<evidence type="ECO:0000256" key="2">
    <source>
        <dbReference type="ARBA" id="ARBA00007316"/>
    </source>
</evidence>
<comment type="subcellular location">
    <subcellularLocation>
        <location evidence="1">Cell inner membrane</location>
        <topology evidence="1">Multi-pass membrane protein</topology>
    </subcellularLocation>
</comment>
<comment type="similarity">
    <text evidence="3">Belongs to the etk/wzc family.</text>
</comment>
<gene>
    <name evidence="21" type="ORF">ABID37_003948</name>
</gene>
<evidence type="ECO:0000259" key="20">
    <source>
        <dbReference type="Pfam" id="PF13807"/>
    </source>
</evidence>
<dbReference type="EC" id="2.7.10.2" evidence="4"/>